<name>A0A545T6S7_9GAMM</name>
<keyword evidence="9" id="KW-1185">Reference proteome</keyword>
<dbReference type="Proteomes" id="UP000317839">
    <property type="component" value="Unassembled WGS sequence"/>
</dbReference>
<dbReference type="Pfam" id="PF04542">
    <property type="entry name" value="Sigma70_r2"/>
    <property type="match status" value="1"/>
</dbReference>
<dbReference type="InterPro" id="IPR007627">
    <property type="entry name" value="RNA_pol_sigma70_r2"/>
</dbReference>
<evidence type="ECO:0000313" key="9">
    <source>
        <dbReference type="Proteomes" id="UP000317839"/>
    </source>
</evidence>
<keyword evidence="3" id="KW-0731">Sigma factor</keyword>
<keyword evidence="2" id="KW-0805">Transcription regulation</keyword>
<evidence type="ECO:0000259" key="6">
    <source>
        <dbReference type="Pfam" id="PF04542"/>
    </source>
</evidence>
<dbReference type="InterPro" id="IPR036388">
    <property type="entry name" value="WH-like_DNA-bd_sf"/>
</dbReference>
<dbReference type="EMBL" id="VIKR01000004">
    <property type="protein sequence ID" value="TQV72885.1"/>
    <property type="molecule type" value="Genomic_DNA"/>
</dbReference>
<feature type="domain" description="RNA polymerase sigma-70 region 2" evidence="6">
    <location>
        <begin position="25"/>
        <end position="92"/>
    </location>
</feature>
<evidence type="ECO:0000256" key="3">
    <source>
        <dbReference type="ARBA" id="ARBA00023082"/>
    </source>
</evidence>
<dbReference type="PANTHER" id="PTHR43133:SF8">
    <property type="entry name" value="RNA POLYMERASE SIGMA FACTOR HI_1459-RELATED"/>
    <property type="match status" value="1"/>
</dbReference>
<dbReference type="PANTHER" id="PTHR43133">
    <property type="entry name" value="RNA POLYMERASE ECF-TYPE SIGMA FACTO"/>
    <property type="match status" value="1"/>
</dbReference>
<comment type="caution">
    <text evidence="8">The sequence shown here is derived from an EMBL/GenBank/DDBJ whole genome shotgun (WGS) entry which is preliminary data.</text>
</comment>
<dbReference type="CDD" id="cd06171">
    <property type="entry name" value="Sigma70_r4"/>
    <property type="match status" value="1"/>
</dbReference>
<dbReference type="InterPro" id="IPR013325">
    <property type="entry name" value="RNA_pol_sigma_r2"/>
</dbReference>
<dbReference type="GO" id="GO:0003677">
    <property type="term" value="F:DNA binding"/>
    <property type="evidence" value="ECO:0007669"/>
    <property type="project" value="UniProtKB-KW"/>
</dbReference>
<dbReference type="RefSeq" id="WP_142943017.1">
    <property type="nucleotide sequence ID" value="NZ_VIKR01000004.1"/>
</dbReference>
<dbReference type="SUPFAM" id="SSF88946">
    <property type="entry name" value="Sigma2 domain of RNA polymerase sigma factors"/>
    <property type="match status" value="1"/>
</dbReference>
<dbReference type="Gene3D" id="1.10.1740.10">
    <property type="match status" value="1"/>
</dbReference>
<evidence type="ECO:0000256" key="5">
    <source>
        <dbReference type="ARBA" id="ARBA00023163"/>
    </source>
</evidence>
<keyword evidence="4" id="KW-0238">DNA-binding</keyword>
<proteinExistence type="inferred from homology"/>
<sequence>MFQLRKDEKLIEKALGGSQSSWVSLVKRYEGLVYNYCYRMTFNNSDAMDLMQEVYLAVYRNLPAYRGDGKFKSWMMRIAANKTTDFLRSRGRNPLHQAGDVLDDEFHTHDSPHSDYEEYAENKQIMKVLATLSEEHRMVVELKFFQHFTFEEISQQTGVAVSTLKTRLYAALQKLKGHMEVQNVV</sequence>
<dbReference type="InterPro" id="IPR013249">
    <property type="entry name" value="RNA_pol_sigma70_r4_t2"/>
</dbReference>
<evidence type="ECO:0000256" key="4">
    <source>
        <dbReference type="ARBA" id="ARBA00023125"/>
    </source>
</evidence>
<dbReference type="InterPro" id="IPR039425">
    <property type="entry name" value="RNA_pol_sigma-70-like"/>
</dbReference>
<dbReference type="GO" id="GO:0016987">
    <property type="term" value="F:sigma factor activity"/>
    <property type="evidence" value="ECO:0007669"/>
    <property type="project" value="UniProtKB-KW"/>
</dbReference>
<dbReference type="Gene3D" id="1.10.10.10">
    <property type="entry name" value="Winged helix-like DNA-binding domain superfamily/Winged helix DNA-binding domain"/>
    <property type="match status" value="1"/>
</dbReference>
<dbReference type="AlphaFoldDB" id="A0A545T6S7"/>
<dbReference type="NCBIfam" id="TIGR02937">
    <property type="entry name" value="sigma70-ECF"/>
    <property type="match status" value="1"/>
</dbReference>
<dbReference type="SUPFAM" id="SSF88659">
    <property type="entry name" value="Sigma3 and sigma4 domains of RNA polymerase sigma factors"/>
    <property type="match status" value="1"/>
</dbReference>
<dbReference type="Pfam" id="PF08281">
    <property type="entry name" value="Sigma70_r4_2"/>
    <property type="match status" value="1"/>
</dbReference>
<evidence type="ECO:0000256" key="2">
    <source>
        <dbReference type="ARBA" id="ARBA00023015"/>
    </source>
</evidence>
<dbReference type="OrthoDB" id="9782108at2"/>
<dbReference type="InterPro" id="IPR013324">
    <property type="entry name" value="RNA_pol_sigma_r3/r4-like"/>
</dbReference>
<dbReference type="InterPro" id="IPR014284">
    <property type="entry name" value="RNA_pol_sigma-70_dom"/>
</dbReference>
<accession>A0A545T6S7</accession>
<dbReference type="GO" id="GO:0006352">
    <property type="term" value="P:DNA-templated transcription initiation"/>
    <property type="evidence" value="ECO:0007669"/>
    <property type="project" value="InterPro"/>
</dbReference>
<comment type="similarity">
    <text evidence="1">Belongs to the sigma-70 factor family. ECF subfamily.</text>
</comment>
<keyword evidence="5" id="KW-0804">Transcription</keyword>
<organism evidence="8 9">
    <name type="scientific">Aliikangiella marina</name>
    <dbReference type="NCBI Taxonomy" id="1712262"/>
    <lineage>
        <taxon>Bacteria</taxon>
        <taxon>Pseudomonadati</taxon>
        <taxon>Pseudomonadota</taxon>
        <taxon>Gammaproteobacteria</taxon>
        <taxon>Oceanospirillales</taxon>
        <taxon>Pleioneaceae</taxon>
        <taxon>Aliikangiella</taxon>
    </lineage>
</organism>
<reference evidence="8 9" key="1">
    <citation type="submission" date="2019-06" db="EMBL/GenBank/DDBJ databases">
        <title>Draft genome of Aliikangiella marina GYP-15.</title>
        <authorList>
            <person name="Wang G."/>
        </authorList>
    </citation>
    <scope>NUCLEOTIDE SEQUENCE [LARGE SCALE GENOMIC DNA]</scope>
    <source>
        <strain evidence="8 9">GYP-15</strain>
    </source>
</reference>
<evidence type="ECO:0000256" key="1">
    <source>
        <dbReference type="ARBA" id="ARBA00010641"/>
    </source>
</evidence>
<evidence type="ECO:0000313" key="8">
    <source>
        <dbReference type="EMBL" id="TQV72885.1"/>
    </source>
</evidence>
<gene>
    <name evidence="8" type="ORF">FLL45_15580</name>
</gene>
<protein>
    <submittedName>
        <fullName evidence="8">RNA polymerase sigma factor</fullName>
    </submittedName>
</protein>
<evidence type="ECO:0000259" key="7">
    <source>
        <dbReference type="Pfam" id="PF08281"/>
    </source>
</evidence>
<feature type="domain" description="RNA polymerase sigma factor 70 region 4 type 2" evidence="7">
    <location>
        <begin position="124"/>
        <end position="175"/>
    </location>
</feature>